<organism evidence="2 3">
    <name type="scientific">Aphis craccivora</name>
    <name type="common">Cowpea aphid</name>
    <dbReference type="NCBI Taxonomy" id="307492"/>
    <lineage>
        <taxon>Eukaryota</taxon>
        <taxon>Metazoa</taxon>
        <taxon>Ecdysozoa</taxon>
        <taxon>Arthropoda</taxon>
        <taxon>Hexapoda</taxon>
        <taxon>Insecta</taxon>
        <taxon>Pterygota</taxon>
        <taxon>Neoptera</taxon>
        <taxon>Paraneoptera</taxon>
        <taxon>Hemiptera</taxon>
        <taxon>Sternorrhyncha</taxon>
        <taxon>Aphidomorpha</taxon>
        <taxon>Aphidoidea</taxon>
        <taxon>Aphididae</taxon>
        <taxon>Aphidini</taxon>
        <taxon>Aphis</taxon>
        <taxon>Aphis</taxon>
    </lineage>
</organism>
<dbReference type="EMBL" id="VUJU01000645">
    <property type="protein sequence ID" value="KAF0769127.1"/>
    <property type="molecule type" value="Genomic_DNA"/>
</dbReference>
<feature type="compositionally biased region" description="Polar residues" evidence="1">
    <location>
        <begin position="62"/>
        <end position="76"/>
    </location>
</feature>
<comment type="caution">
    <text evidence="2">The sequence shown here is derived from an EMBL/GenBank/DDBJ whole genome shotgun (WGS) entry which is preliminary data.</text>
</comment>
<feature type="compositionally biased region" description="Basic and acidic residues" evidence="1">
    <location>
        <begin position="91"/>
        <end position="105"/>
    </location>
</feature>
<protein>
    <submittedName>
        <fullName evidence="2">Zinc transporter 2-like isoform X1</fullName>
    </submittedName>
</protein>
<accession>A0A6G0ZDS0</accession>
<gene>
    <name evidence="2" type="ORF">FWK35_00008928</name>
</gene>
<evidence type="ECO:0000256" key="1">
    <source>
        <dbReference type="SAM" id="MobiDB-lite"/>
    </source>
</evidence>
<evidence type="ECO:0000313" key="2">
    <source>
        <dbReference type="EMBL" id="KAF0769127.1"/>
    </source>
</evidence>
<feature type="compositionally biased region" description="Low complexity" evidence="1">
    <location>
        <begin position="31"/>
        <end position="45"/>
    </location>
</feature>
<dbReference type="Proteomes" id="UP000478052">
    <property type="component" value="Unassembled WGS sequence"/>
</dbReference>
<sequence length="114" mass="12277">MSVIDEATVPPAASATVAREDGSDHRRRRQQQQQQQQQHGSTTSVGAGGATFDDLERRGSWTPDTDASAVSCTADNGVTDRTPLLTRRAAHRDEDRSGYSDRGPDIRVVVDGQG</sequence>
<keyword evidence="3" id="KW-1185">Reference proteome</keyword>
<dbReference type="OrthoDB" id="10620166at2759"/>
<name>A0A6G0ZDS0_APHCR</name>
<reference evidence="2 3" key="1">
    <citation type="submission" date="2019-08" db="EMBL/GenBank/DDBJ databases">
        <title>Whole genome of Aphis craccivora.</title>
        <authorList>
            <person name="Voronova N.V."/>
            <person name="Shulinski R.S."/>
            <person name="Bandarenka Y.V."/>
            <person name="Zhorov D.G."/>
            <person name="Warner D."/>
        </authorList>
    </citation>
    <scope>NUCLEOTIDE SEQUENCE [LARGE SCALE GENOMIC DNA]</scope>
    <source>
        <strain evidence="2">180601</strain>
        <tissue evidence="2">Whole Body</tissue>
    </source>
</reference>
<dbReference type="AlphaFoldDB" id="A0A6G0ZDS0"/>
<proteinExistence type="predicted"/>
<evidence type="ECO:0000313" key="3">
    <source>
        <dbReference type="Proteomes" id="UP000478052"/>
    </source>
</evidence>
<feature type="compositionally biased region" description="Low complexity" evidence="1">
    <location>
        <begin position="7"/>
        <end position="17"/>
    </location>
</feature>
<feature type="region of interest" description="Disordered" evidence="1">
    <location>
        <begin position="1"/>
        <end position="114"/>
    </location>
</feature>